<evidence type="ECO:0000256" key="4">
    <source>
        <dbReference type="ARBA" id="ARBA00023002"/>
    </source>
</evidence>
<protein>
    <submittedName>
        <fullName evidence="7">Choline dehydrogenase</fullName>
    </submittedName>
</protein>
<proteinExistence type="inferred from homology"/>
<dbReference type="Pfam" id="PF00732">
    <property type="entry name" value="GMC_oxred_N"/>
    <property type="match status" value="1"/>
</dbReference>
<dbReference type="RefSeq" id="WP_118886553.1">
    <property type="nucleotide sequence ID" value="NZ_CP032100.1"/>
</dbReference>
<dbReference type="Pfam" id="PF05199">
    <property type="entry name" value="GMC_oxred_C"/>
    <property type="match status" value="1"/>
</dbReference>
<gene>
    <name evidence="7" type="primary">betA</name>
    <name evidence="7" type="ORF">ASUIS_1552</name>
</gene>
<dbReference type="PANTHER" id="PTHR46056">
    <property type="entry name" value="LONG-CHAIN-ALCOHOL OXIDASE"/>
    <property type="match status" value="1"/>
</dbReference>
<keyword evidence="3" id="KW-0274">FAD</keyword>
<dbReference type="Proteomes" id="UP000263040">
    <property type="component" value="Chromosome"/>
</dbReference>
<dbReference type="AlphaFoldDB" id="A0AAD0WQR7"/>
<evidence type="ECO:0000259" key="6">
    <source>
        <dbReference type="Pfam" id="PF05199"/>
    </source>
</evidence>
<evidence type="ECO:0000256" key="1">
    <source>
        <dbReference type="ARBA" id="ARBA00010790"/>
    </source>
</evidence>
<dbReference type="InterPro" id="IPR000172">
    <property type="entry name" value="GMC_OxRdtase_N"/>
</dbReference>
<name>A0AAD0WQR7_9BACT</name>
<dbReference type="GO" id="GO:0016614">
    <property type="term" value="F:oxidoreductase activity, acting on CH-OH group of donors"/>
    <property type="evidence" value="ECO:0007669"/>
    <property type="project" value="InterPro"/>
</dbReference>
<dbReference type="EMBL" id="CP032100">
    <property type="protein sequence ID" value="AXX90031.1"/>
    <property type="molecule type" value="Genomic_DNA"/>
</dbReference>
<comment type="similarity">
    <text evidence="1">Belongs to the GMC oxidoreductase family.</text>
</comment>
<accession>A0AAD0WQR7</accession>
<evidence type="ECO:0000259" key="5">
    <source>
        <dbReference type="Pfam" id="PF00732"/>
    </source>
</evidence>
<dbReference type="SUPFAM" id="SSF51905">
    <property type="entry name" value="FAD/NAD(P)-binding domain"/>
    <property type="match status" value="1"/>
</dbReference>
<dbReference type="InterPro" id="IPR007867">
    <property type="entry name" value="GMC_OxRtase_C"/>
</dbReference>
<organism evidence="7 8">
    <name type="scientific">Arcobacter suis CECT 7833</name>
    <dbReference type="NCBI Taxonomy" id="663365"/>
    <lineage>
        <taxon>Bacteria</taxon>
        <taxon>Pseudomonadati</taxon>
        <taxon>Campylobacterota</taxon>
        <taxon>Epsilonproteobacteria</taxon>
        <taxon>Campylobacterales</taxon>
        <taxon>Arcobacteraceae</taxon>
        <taxon>Arcobacter</taxon>
    </lineage>
</organism>
<evidence type="ECO:0000313" key="7">
    <source>
        <dbReference type="EMBL" id="AXX90031.1"/>
    </source>
</evidence>
<dbReference type="GO" id="GO:0050660">
    <property type="term" value="F:flavin adenine dinucleotide binding"/>
    <property type="evidence" value="ECO:0007669"/>
    <property type="project" value="InterPro"/>
</dbReference>
<keyword evidence="8" id="KW-1185">Reference proteome</keyword>
<keyword evidence="2" id="KW-0285">Flavoprotein</keyword>
<dbReference type="InterPro" id="IPR036188">
    <property type="entry name" value="FAD/NAD-bd_sf"/>
</dbReference>
<evidence type="ECO:0000313" key="8">
    <source>
        <dbReference type="Proteomes" id="UP000263040"/>
    </source>
</evidence>
<evidence type="ECO:0000256" key="2">
    <source>
        <dbReference type="ARBA" id="ARBA00022630"/>
    </source>
</evidence>
<reference evidence="7 8" key="1">
    <citation type="submission" date="2018-08" db="EMBL/GenBank/DDBJ databases">
        <title>Complete genome of the Arcobacter suis type strain LMG 26152.</title>
        <authorList>
            <person name="Miller W.G."/>
            <person name="Yee E."/>
            <person name="Bono J.L."/>
        </authorList>
    </citation>
    <scope>NUCLEOTIDE SEQUENCE [LARGE SCALE GENOMIC DNA]</scope>
    <source>
        <strain evidence="7 8">CECT 7833</strain>
    </source>
</reference>
<dbReference type="KEGG" id="asui:ASUIS_1552"/>
<feature type="domain" description="Glucose-methanol-choline oxidoreductase C-terminal" evidence="6">
    <location>
        <begin position="416"/>
        <end position="532"/>
    </location>
</feature>
<feature type="domain" description="Glucose-methanol-choline oxidoreductase N-terminal" evidence="5">
    <location>
        <begin position="85"/>
        <end position="316"/>
    </location>
</feature>
<dbReference type="SUPFAM" id="SSF54373">
    <property type="entry name" value="FAD-linked reductases, C-terminal domain"/>
    <property type="match status" value="1"/>
</dbReference>
<keyword evidence="4" id="KW-0560">Oxidoreductase</keyword>
<dbReference type="PANTHER" id="PTHR46056:SF12">
    <property type="entry name" value="LONG-CHAIN-ALCOHOL OXIDASE"/>
    <property type="match status" value="1"/>
</dbReference>
<sequence length="550" mass="61684">MIYDVCVIGSGAGAGPVIYELSRAGLKVCVLEKGDIYNEKDFSKDEIVVRKAIYTPDLKDEYHTIEEFVDGAWQKFPTYETGWSFWNGNLLGGSSNFMSGFFHRLKPNDFKLASTYGVPKNSNIVDWTISYDELEPYYAKVEELVGVSGEVQEYEFLEPRSTKEFPYSALAENKIVDLIDKSCKELGFKSIKTPRAIISKQKNHRNPCYYSNYCGSYPCSSGAKGSSRASLIKDALLTNNVTIIPNAFVIKLNTDKNKKIESAVYLSKEGNKKEVQAKLFVVAAQAVETSRLLLNSKDENFPNGVANNSGNVGKNFLSSSGGIVSATFDETNMNLKDLLEPGVFVNRSLMDWYFTKKFKGGSIDILFEHSNPIRRASFLRFNENDLLIGEELQNKIFETFTKTRTLNIEIFTDWTPNDNSFISVDEKYKDKYGIPVANIRIGTHPQDKKASEFLEEKSIKLFEKMGGKNIVSDISALPSSNLQAGGCRFGNDAKTSVLNKYCQAHEVKNLFVTDGSFMPTGGSVPFTWTIYANSFRVADYIKDNFKKLIV</sequence>
<dbReference type="Gene3D" id="3.50.50.60">
    <property type="entry name" value="FAD/NAD(P)-binding domain"/>
    <property type="match status" value="2"/>
</dbReference>
<evidence type="ECO:0000256" key="3">
    <source>
        <dbReference type="ARBA" id="ARBA00022827"/>
    </source>
</evidence>